<accession>A0ABQ0AVK3</accession>
<keyword evidence="5 7" id="KW-1133">Transmembrane helix</keyword>
<gene>
    <name evidence="9" type="ORF">F130042H8_11160</name>
</gene>
<evidence type="ECO:0000256" key="3">
    <source>
        <dbReference type="ARBA" id="ARBA00022475"/>
    </source>
</evidence>
<keyword evidence="6 7" id="KW-0472">Membrane</keyword>
<evidence type="ECO:0000313" key="10">
    <source>
        <dbReference type="Proteomes" id="UP001600894"/>
    </source>
</evidence>
<evidence type="ECO:0000256" key="5">
    <source>
        <dbReference type="ARBA" id="ARBA00022989"/>
    </source>
</evidence>
<evidence type="ECO:0000313" key="9">
    <source>
        <dbReference type="EMBL" id="GAA6268056.1"/>
    </source>
</evidence>
<dbReference type="PANTHER" id="PTHR30506:SF3">
    <property type="entry name" value="UPF0126 INNER MEMBRANE PROTEIN YADS-RELATED"/>
    <property type="match status" value="1"/>
</dbReference>
<evidence type="ECO:0000256" key="4">
    <source>
        <dbReference type="ARBA" id="ARBA00022692"/>
    </source>
</evidence>
<dbReference type="Pfam" id="PF03458">
    <property type="entry name" value="Gly_transporter"/>
    <property type="match status" value="2"/>
</dbReference>
<feature type="domain" description="Glycine transporter" evidence="8">
    <location>
        <begin position="104"/>
        <end position="178"/>
    </location>
</feature>
<name>A0ABQ0AVK3_9FIRM</name>
<dbReference type="RefSeq" id="WP_176255549.1">
    <property type="nucleotide sequence ID" value="NZ_BAABXL010000001.1"/>
</dbReference>
<sequence length="218" mass="23317">MENISLFFLIEAIGTIAFASSGAMTAIRKRLDLLGIIILGETTAVGGGMLRDILLGRVPPSLFINPVYVIMAFVTVLILFFIIRFNQQIMTGPYIVAYEKIMNIFDAVGLAAFTVTGIDTAAMAGYGEYHFLSIFLGVLTGVGGGVLRDIMAGQTPYILKKHVYACASLAGAIFYVYLSGALGSNAAMVTGALLVIAIRLLATKYCWDLPKATADEPK</sequence>
<feature type="transmembrane region" description="Helical" evidence="7">
    <location>
        <begin position="129"/>
        <end position="150"/>
    </location>
</feature>
<proteinExistence type="inferred from homology"/>
<evidence type="ECO:0000256" key="7">
    <source>
        <dbReference type="SAM" id="Phobius"/>
    </source>
</evidence>
<evidence type="ECO:0000256" key="1">
    <source>
        <dbReference type="ARBA" id="ARBA00004651"/>
    </source>
</evidence>
<keyword evidence="4 7" id="KW-0812">Transmembrane</keyword>
<dbReference type="InterPro" id="IPR005115">
    <property type="entry name" value="Gly_transporter"/>
</dbReference>
<feature type="transmembrane region" description="Helical" evidence="7">
    <location>
        <begin position="184"/>
        <end position="202"/>
    </location>
</feature>
<keyword evidence="3" id="KW-1003">Cell membrane</keyword>
<evidence type="ECO:0000256" key="2">
    <source>
        <dbReference type="ARBA" id="ARBA00008193"/>
    </source>
</evidence>
<feature type="transmembrane region" description="Helical" evidence="7">
    <location>
        <begin position="162"/>
        <end position="178"/>
    </location>
</feature>
<comment type="similarity">
    <text evidence="2">Belongs to the UPF0126 family.</text>
</comment>
<dbReference type="Proteomes" id="UP001600894">
    <property type="component" value="Unassembled WGS sequence"/>
</dbReference>
<reference evidence="9 10" key="1">
    <citation type="submission" date="2024-04" db="EMBL/GenBank/DDBJ databases">
        <title>Defined microbial consortia suppress multidrug-resistant proinflammatory Enterobacteriaceae via ecological control.</title>
        <authorList>
            <person name="Furuichi M."/>
            <person name="Kawaguchi T."/>
            <person name="Pust M."/>
            <person name="Yasuma K."/>
            <person name="Plichta D."/>
            <person name="Hasegawa N."/>
            <person name="Ohya T."/>
            <person name="Bhattarai S."/>
            <person name="Sasajima S."/>
            <person name="Aoto Y."/>
            <person name="Tuganbaev T."/>
            <person name="Yaginuma M."/>
            <person name="Ueda M."/>
            <person name="Okahashi N."/>
            <person name="Amafuji K."/>
            <person name="Kiridooshi Y."/>
            <person name="Sugita K."/>
            <person name="Strazar M."/>
            <person name="Skelly A."/>
            <person name="Suda W."/>
            <person name="Hattori M."/>
            <person name="Nakamoto N."/>
            <person name="Caballero S."/>
            <person name="Norman J."/>
            <person name="Olle B."/>
            <person name="Tanoue T."/>
            <person name="Arita M."/>
            <person name="Bucci V."/>
            <person name="Atarashi K."/>
            <person name="Xavier R."/>
            <person name="Honda K."/>
        </authorList>
    </citation>
    <scope>NUCLEOTIDE SEQUENCE [LARGE SCALE GENOMIC DNA]</scope>
    <source>
        <strain evidence="10">f13</strain>
    </source>
</reference>
<feature type="transmembrane region" description="Helical" evidence="7">
    <location>
        <begin position="62"/>
        <end position="83"/>
    </location>
</feature>
<organism evidence="9 10">
    <name type="scientific">Enterocloster alcoholdehydrogenati</name>
    <dbReference type="NCBI Taxonomy" id="2547410"/>
    <lineage>
        <taxon>Bacteria</taxon>
        <taxon>Bacillati</taxon>
        <taxon>Bacillota</taxon>
        <taxon>Clostridia</taxon>
        <taxon>Lachnospirales</taxon>
        <taxon>Lachnospiraceae</taxon>
        <taxon>Enterocloster</taxon>
    </lineage>
</organism>
<comment type="subcellular location">
    <subcellularLocation>
        <location evidence="1">Cell membrane</location>
        <topology evidence="1">Multi-pass membrane protein</topology>
    </subcellularLocation>
</comment>
<keyword evidence="10" id="KW-1185">Reference proteome</keyword>
<comment type="caution">
    <text evidence="9">The sequence shown here is derived from an EMBL/GenBank/DDBJ whole genome shotgun (WGS) entry which is preliminary data.</text>
</comment>
<feature type="domain" description="Glycine transporter" evidence="8">
    <location>
        <begin position="9"/>
        <end position="82"/>
    </location>
</feature>
<evidence type="ECO:0000259" key="8">
    <source>
        <dbReference type="Pfam" id="PF03458"/>
    </source>
</evidence>
<feature type="transmembrane region" description="Helical" evidence="7">
    <location>
        <begin position="33"/>
        <end position="50"/>
    </location>
</feature>
<dbReference type="EMBL" id="BAABXL010000001">
    <property type="protein sequence ID" value="GAA6268056.1"/>
    <property type="molecule type" value="Genomic_DNA"/>
</dbReference>
<dbReference type="PANTHER" id="PTHR30506">
    <property type="entry name" value="INNER MEMBRANE PROTEIN"/>
    <property type="match status" value="1"/>
</dbReference>
<feature type="transmembrane region" description="Helical" evidence="7">
    <location>
        <begin position="104"/>
        <end position="123"/>
    </location>
</feature>
<protein>
    <submittedName>
        <fullName evidence="9">Trimeric intracellular cation channel family protein</fullName>
    </submittedName>
</protein>
<feature type="transmembrane region" description="Helical" evidence="7">
    <location>
        <begin position="6"/>
        <end position="26"/>
    </location>
</feature>
<evidence type="ECO:0000256" key="6">
    <source>
        <dbReference type="ARBA" id="ARBA00023136"/>
    </source>
</evidence>